<keyword evidence="1" id="KW-0472">Membrane</keyword>
<accession>H8G7E8</accession>
<dbReference type="EMBL" id="CM001466">
    <property type="protein sequence ID" value="EHY89343.1"/>
    <property type="molecule type" value="Genomic_DNA"/>
</dbReference>
<keyword evidence="1" id="KW-1133">Transmembrane helix</keyword>
<name>H8G7E8_9PSEU</name>
<keyword evidence="3" id="KW-1185">Reference proteome</keyword>
<dbReference type="HOGENOM" id="CLU_1348119_0_0_11"/>
<dbReference type="Proteomes" id="UP000004705">
    <property type="component" value="Chromosome"/>
</dbReference>
<dbReference type="AlphaFoldDB" id="H8G7E8"/>
<evidence type="ECO:0000256" key="1">
    <source>
        <dbReference type="SAM" id="Phobius"/>
    </source>
</evidence>
<dbReference type="RefSeq" id="WP_005441872.1">
    <property type="nucleotide sequence ID" value="NZ_CM001466.1"/>
</dbReference>
<evidence type="ECO:0000313" key="2">
    <source>
        <dbReference type="EMBL" id="EHY89343.1"/>
    </source>
</evidence>
<feature type="transmembrane region" description="Helical" evidence="1">
    <location>
        <begin position="187"/>
        <end position="210"/>
    </location>
</feature>
<dbReference type="OrthoDB" id="3557303at2"/>
<feature type="transmembrane region" description="Helical" evidence="1">
    <location>
        <begin position="123"/>
        <end position="141"/>
    </location>
</feature>
<feature type="transmembrane region" description="Helical" evidence="1">
    <location>
        <begin position="45"/>
        <end position="64"/>
    </location>
</feature>
<proteinExistence type="predicted"/>
<reference evidence="2 3" key="1">
    <citation type="journal article" date="2012" name="Stand. Genomic Sci.">
        <title>Genome sequence of the soil bacterium Saccharomonospora azurea type strain (NA-128(T)).</title>
        <authorList>
            <person name="Klenk H.P."/>
            <person name="Held B."/>
            <person name="Lucas S."/>
            <person name="Lapidus A."/>
            <person name="Copeland A."/>
            <person name="Hammon N."/>
            <person name="Pitluck S."/>
            <person name="Goodwin L.A."/>
            <person name="Han C."/>
            <person name="Tapia R."/>
            <person name="Brambilla E.M."/>
            <person name="Potter G."/>
            <person name="Land M."/>
            <person name="Ivanova N."/>
            <person name="Rohde M."/>
            <person name="Goker M."/>
            <person name="Detter J.C."/>
            <person name="Kyrpides N.C."/>
            <person name="Woyke T."/>
        </authorList>
    </citation>
    <scope>NUCLEOTIDE SEQUENCE [LARGE SCALE GENOMIC DNA]</scope>
    <source>
        <strain evidence="2 3">NA-128</strain>
    </source>
</reference>
<sequence>MTSILLRYRRAHLVLAGVVVLAVLGMALSGRVIDLHLNPNHGPVSLPLADACGIVCAILAATALRPRFWEWERTAGGPRTAIPAATAALAGIACAPLVIALSTLTLELHPSAEQYDITSVGELLAVSTLNTTFIAALVFTLSPLAGPTIAGATGLLLWLGTAALNSLEPVTRHYTPTSGLRFPLPDTWPHYPLVATLLLTLIAVTVHAHTRGSTAFAQRRSQ</sequence>
<protein>
    <submittedName>
        <fullName evidence="2">Uncharacterized protein</fullName>
    </submittedName>
</protein>
<feature type="transmembrane region" description="Helical" evidence="1">
    <location>
        <begin position="148"/>
        <end position="167"/>
    </location>
</feature>
<evidence type="ECO:0000313" key="3">
    <source>
        <dbReference type="Proteomes" id="UP000004705"/>
    </source>
</evidence>
<organism evidence="2 3">
    <name type="scientific">Saccharomonospora azurea NA-128</name>
    <dbReference type="NCBI Taxonomy" id="882081"/>
    <lineage>
        <taxon>Bacteria</taxon>
        <taxon>Bacillati</taxon>
        <taxon>Actinomycetota</taxon>
        <taxon>Actinomycetes</taxon>
        <taxon>Pseudonocardiales</taxon>
        <taxon>Pseudonocardiaceae</taxon>
        <taxon>Saccharomonospora</taxon>
    </lineage>
</organism>
<keyword evidence="1" id="KW-0812">Transmembrane</keyword>
<gene>
    <name evidence="2" type="ORF">SacazDRAFT_02440</name>
</gene>
<feature type="transmembrane region" description="Helical" evidence="1">
    <location>
        <begin position="84"/>
        <end position="103"/>
    </location>
</feature>